<dbReference type="InterPro" id="IPR012338">
    <property type="entry name" value="Beta-lactam/transpept-like"/>
</dbReference>
<keyword evidence="6" id="KW-0808">Transferase</keyword>
<dbReference type="GO" id="GO:0008360">
    <property type="term" value="P:regulation of cell shape"/>
    <property type="evidence" value="ECO:0007669"/>
    <property type="project" value="UniProtKB-KW"/>
</dbReference>
<evidence type="ECO:0000256" key="9">
    <source>
        <dbReference type="ARBA" id="ARBA00022984"/>
    </source>
</evidence>
<evidence type="ECO:0000256" key="11">
    <source>
        <dbReference type="ARBA" id="ARBA00023316"/>
    </source>
</evidence>
<keyword evidence="15" id="KW-1133">Transmembrane helix</keyword>
<evidence type="ECO:0000256" key="10">
    <source>
        <dbReference type="ARBA" id="ARBA00023268"/>
    </source>
</evidence>
<evidence type="ECO:0000256" key="14">
    <source>
        <dbReference type="SAM" id="MobiDB-lite"/>
    </source>
</evidence>
<dbReference type="EMBL" id="NGJS01000012">
    <property type="protein sequence ID" value="RST98219.1"/>
    <property type="molecule type" value="Genomic_DNA"/>
</dbReference>
<evidence type="ECO:0000256" key="8">
    <source>
        <dbReference type="ARBA" id="ARBA00022960"/>
    </source>
</evidence>
<evidence type="ECO:0000256" key="7">
    <source>
        <dbReference type="ARBA" id="ARBA00022801"/>
    </source>
</evidence>
<dbReference type="GO" id="GO:0009002">
    <property type="term" value="F:serine-type D-Ala-D-Ala carboxypeptidase activity"/>
    <property type="evidence" value="ECO:0007669"/>
    <property type="project" value="UniProtKB-EC"/>
</dbReference>
<protein>
    <submittedName>
        <fullName evidence="18">Uncharacterized protein</fullName>
    </submittedName>
</protein>
<evidence type="ECO:0000256" key="13">
    <source>
        <dbReference type="ARBA" id="ARBA00049902"/>
    </source>
</evidence>
<evidence type="ECO:0000256" key="4">
    <source>
        <dbReference type="ARBA" id="ARBA00022670"/>
    </source>
</evidence>
<comment type="catalytic activity">
    <reaction evidence="13">
        <text>[GlcNAc-(1-&gt;4)-Mur2Ac(oyl-L-Ala-gamma-D-Glu-L-Lys-D-Ala-D-Ala)](n)-di-trans,octa-cis-undecaprenyl diphosphate + beta-D-GlcNAc-(1-&gt;4)-Mur2Ac(oyl-L-Ala-gamma-D-Glu-L-Lys-D-Ala-D-Ala)-di-trans,octa-cis-undecaprenyl diphosphate = [GlcNAc-(1-&gt;4)-Mur2Ac(oyl-L-Ala-gamma-D-Glu-L-Lys-D-Ala-D-Ala)](n+1)-di-trans,octa-cis-undecaprenyl diphosphate + di-trans,octa-cis-undecaprenyl diphosphate + H(+)</text>
        <dbReference type="Rhea" id="RHEA:23708"/>
        <dbReference type="Rhea" id="RHEA-COMP:9602"/>
        <dbReference type="Rhea" id="RHEA-COMP:9603"/>
        <dbReference type="ChEBI" id="CHEBI:15378"/>
        <dbReference type="ChEBI" id="CHEBI:58405"/>
        <dbReference type="ChEBI" id="CHEBI:60033"/>
        <dbReference type="ChEBI" id="CHEBI:78435"/>
        <dbReference type="EC" id="2.4.99.28"/>
    </reaction>
</comment>
<dbReference type="GO" id="GO:0009252">
    <property type="term" value="P:peptidoglycan biosynthetic process"/>
    <property type="evidence" value="ECO:0007669"/>
    <property type="project" value="UniProtKB-KW"/>
</dbReference>
<reference evidence="18 19" key="1">
    <citation type="submission" date="2017-05" db="EMBL/GenBank/DDBJ databases">
        <title>Vagococcus spp. assemblies.</title>
        <authorList>
            <person name="Gulvik C.A."/>
        </authorList>
    </citation>
    <scope>NUCLEOTIDE SEQUENCE [LARGE SCALE GENOMIC DNA]</scope>
    <source>
        <strain evidence="18 19">SS1995</strain>
    </source>
</reference>
<accession>A0A429ZWN1</accession>
<dbReference type="GO" id="GO:0030288">
    <property type="term" value="C:outer membrane-bounded periplasmic space"/>
    <property type="evidence" value="ECO:0007669"/>
    <property type="project" value="TreeGrafter"/>
</dbReference>
<dbReference type="FunFam" id="1.10.3810.10:FF:000001">
    <property type="entry name" value="Penicillin-binding protein 1A"/>
    <property type="match status" value="1"/>
</dbReference>
<dbReference type="PANTHER" id="PTHR32282">
    <property type="entry name" value="BINDING PROTEIN TRANSPEPTIDASE, PUTATIVE-RELATED"/>
    <property type="match status" value="1"/>
</dbReference>
<evidence type="ECO:0000256" key="12">
    <source>
        <dbReference type="ARBA" id="ARBA00034000"/>
    </source>
</evidence>
<dbReference type="InterPro" id="IPR023346">
    <property type="entry name" value="Lysozyme-like_dom_sf"/>
</dbReference>
<evidence type="ECO:0000313" key="18">
    <source>
        <dbReference type="EMBL" id="RST98219.1"/>
    </source>
</evidence>
<dbReference type="GO" id="GO:0008658">
    <property type="term" value="F:penicillin binding"/>
    <property type="evidence" value="ECO:0007669"/>
    <property type="project" value="InterPro"/>
</dbReference>
<evidence type="ECO:0000313" key="19">
    <source>
        <dbReference type="Proteomes" id="UP000287857"/>
    </source>
</evidence>
<evidence type="ECO:0000256" key="2">
    <source>
        <dbReference type="ARBA" id="ARBA00007739"/>
    </source>
</evidence>
<comment type="similarity">
    <text evidence="2">In the N-terminal section; belongs to the glycosyltransferase 51 family.</text>
</comment>
<keyword evidence="15" id="KW-0812">Transmembrane</keyword>
<dbReference type="AlphaFoldDB" id="A0A429ZWN1"/>
<comment type="similarity">
    <text evidence="1">In the C-terminal section; belongs to the transpeptidase family.</text>
</comment>
<keyword evidence="19" id="KW-1185">Reference proteome</keyword>
<dbReference type="PANTHER" id="PTHR32282:SF29">
    <property type="entry name" value="PENICILLIN-BINDING PROTEIN 1A"/>
    <property type="match status" value="1"/>
</dbReference>
<keyword evidence="3" id="KW-0121">Carboxypeptidase</keyword>
<dbReference type="OrthoDB" id="9766909at2"/>
<dbReference type="NCBIfam" id="TIGR02074">
    <property type="entry name" value="PBP_1a_fam"/>
    <property type="match status" value="1"/>
</dbReference>
<keyword evidence="7" id="KW-0378">Hydrolase</keyword>
<dbReference type="Pfam" id="PF00912">
    <property type="entry name" value="Transgly"/>
    <property type="match status" value="1"/>
</dbReference>
<dbReference type="Gene3D" id="3.40.710.10">
    <property type="entry name" value="DD-peptidase/beta-lactamase superfamily"/>
    <property type="match status" value="1"/>
</dbReference>
<keyword evidence="15" id="KW-0472">Membrane</keyword>
<keyword evidence="4" id="KW-0645">Protease</keyword>
<feature type="region of interest" description="Disordered" evidence="14">
    <location>
        <begin position="665"/>
        <end position="733"/>
    </location>
</feature>
<keyword evidence="11" id="KW-0961">Cell wall biogenesis/degradation</keyword>
<dbReference type="Gene3D" id="1.10.3810.10">
    <property type="entry name" value="Biosynthetic peptidoglycan transglycosylase-like"/>
    <property type="match status" value="1"/>
</dbReference>
<dbReference type="Proteomes" id="UP000287857">
    <property type="component" value="Unassembled WGS sequence"/>
</dbReference>
<feature type="compositionally biased region" description="Basic and acidic residues" evidence="14">
    <location>
        <begin position="719"/>
        <end position="733"/>
    </location>
</feature>
<feature type="domain" description="Glycosyl transferase family 51" evidence="17">
    <location>
        <begin position="67"/>
        <end position="242"/>
    </location>
</feature>
<feature type="transmembrane region" description="Helical" evidence="15">
    <location>
        <begin position="15"/>
        <end position="42"/>
    </location>
</feature>
<gene>
    <name evidence="18" type="ORF">CBF37_08600</name>
</gene>
<proteinExistence type="inferred from homology"/>
<keyword evidence="8" id="KW-0133">Cell shape</keyword>
<organism evidence="18 19">
    <name type="scientific">Vagococcus vulneris</name>
    <dbReference type="NCBI Taxonomy" id="1977869"/>
    <lineage>
        <taxon>Bacteria</taxon>
        <taxon>Bacillati</taxon>
        <taxon>Bacillota</taxon>
        <taxon>Bacilli</taxon>
        <taxon>Lactobacillales</taxon>
        <taxon>Enterococcaceae</taxon>
        <taxon>Vagococcus</taxon>
    </lineage>
</organism>
<dbReference type="InterPro" id="IPR001460">
    <property type="entry name" value="PCN-bd_Tpept"/>
</dbReference>
<evidence type="ECO:0000259" key="17">
    <source>
        <dbReference type="Pfam" id="PF00912"/>
    </source>
</evidence>
<feature type="domain" description="Penicillin-binding protein transpeptidase" evidence="16">
    <location>
        <begin position="337"/>
        <end position="618"/>
    </location>
</feature>
<keyword evidence="9" id="KW-0573">Peptidoglycan synthesis</keyword>
<dbReference type="SUPFAM" id="SSF56601">
    <property type="entry name" value="beta-lactamase/transpeptidase-like"/>
    <property type="match status" value="1"/>
</dbReference>
<dbReference type="InterPro" id="IPR050396">
    <property type="entry name" value="Glycosyltr_51/Transpeptidase"/>
</dbReference>
<sequence>MADTKMRRKKSKRNIITTILIIILLFILVPIIVGASIFGYYIKDTPKLDYAKLEDTVSSKIYDKNNNLLFEIGEEKREAITPTEIPAQLKDAVLSVEDQRFEKHIGVDPVRIAGAALSNLKGNHTQGGSTLTQQLIKLSYFTTKKEDQTYKRKAQEAWLALKLEKTKSKDEILTYYINRVYMANGLYGMKTAADVYYNKPFDKLTLPEYALLAGIPQAPNNYDPYTNKEAAKQRRDLVLKQMLENQKINDQQYKEAVDTPIDAGLQPMKEDSSSRVIADPYINQVVEEVEKKTKKNVNTDGLDIYTNIDMEAQTYLYNLVNSDETSINFPDDQFQTSATLIDVKTGYVRAEIGGRKNGQDMYKLNRAANPKSNRDIGSTSKPLVAYGPLIENESKGTGTIFVDEPYRYKTNHQSVYNYDKSYRGAISMREALVDSRNIPALKALNEVGTDKAKEFTDKLGLNTDIYEGSAISIQSQSEKLAAAYAPFANGGIYYQPSYINKIVYQDGTEENFDPKGERAMKESTAFLITDILKDVIKRGTGTPAQIPNIIQAGKTGTSNYADDALSKVKDGGIGSPDISFVGYTPKYSLAVWTGYDDYFKPIPYQDQKLAMDIYRNFMTYLYQGIAPTDWKQPNDVVKVGNEYYIKGHLNSAAPVQSTYNRYSQDNNYYYDETPEENVVPDHQQGARTPASRQPNNSQQPLVSSSPREEPKESTPAPADSKEPVEQPDNQERE</sequence>
<keyword evidence="5" id="KW-0328">Glycosyltransferase</keyword>
<dbReference type="InterPro" id="IPR001264">
    <property type="entry name" value="Glyco_trans_51"/>
</dbReference>
<keyword evidence="10" id="KW-0511">Multifunctional enzyme</keyword>
<dbReference type="InterPro" id="IPR036950">
    <property type="entry name" value="PBP_transglycosylase"/>
</dbReference>
<dbReference type="GO" id="GO:0071555">
    <property type="term" value="P:cell wall organization"/>
    <property type="evidence" value="ECO:0007669"/>
    <property type="project" value="UniProtKB-KW"/>
</dbReference>
<dbReference type="GO" id="GO:0006508">
    <property type="term" value="P:proteolysis"/>
    <property type="evidence" value="ECO:0007669"/>
    <property type="project" value="UniProtKB-KW"/>
</dbReference>
<dbReference type="GO" id="GO:0008955">
    <property type="term" value="F:peptidoglycan glycosyltransferase activity"/>
    <property type="evidence" value="ECO:0007669"/>
    <property type="project" value="UniProtKB-EC"/>
</dbReference>
<feature type="compositionally biased region" description="Polar residues" evidence="14">
    <location>
        <begin position="690"/>
        <end position="705"/>
    </location>
</feature>
<dbReference type="Pfam" id="PF00905">
    <property type="entry name" value="Transpeptidase"/>
    <property type="match status" value="1"/>
</dbReference>
<evidence type="ECO:0000256" key="15">
    <source>
        <dbReference type="SAM" id="Phobius"/>
    </source>
</evidence>
<name>A0A429ZWN1_9ENTE</name>
<evidence type="ECO:0000259" key="16">
    <source>
        <dbReference type="Pfam" id="PF00905"/>
    </source>
</evidence>
<dbReference type="RefSeq" id="WP_125984342.1">
    <property type="nucleotide sequence ID" value="NZ_NGJS01000012.1"/>
</dbReference>
<evidence type="ECO:0000256" key="3">
    <source>
        <dbReference type="ARBA" id="ARBA00022645"/>
    </source>
</evidence>
<evidence type="ECO:0000256" key="6">
    <source>
        <dbReference type="ARBA" id="ARBA00022679"/>
    </source>
</evidence>
<comment type="catalytic activity">
    <reaction evidence="12">
        <text>Preferential cleavage: (Ac)2-L-Lys-D-Ala-|-D-Ala. Also transpeptidation of peptidyl-alanyl moieties that are N-acyl substituents of D-alanine.</text>
        <dbReference type="EC" id="3.4.16.4"/>
    </reaction>
</comment>
<dbReference type="SUPFAM" id="SSF53955">
    <property type="entry name" value="Lysozyme-like"/>
    <property type="match status" value="1"/>
</dbReference>
<evidence type="ECO:0000256" key="1">
    <source>
        <dbReference type="ARBA" id="ARBA00007090"/>
    </source>
</evidence>
<evidence type="ECO:0000256" key="5">
    <source>
        <dbReference type="ARBA" id="ARBA00022676"/>
    </source>
</evidence>
<comment type="caution">
    <text evidence="18">The sequence shown here is derived from an EMBL/GenBank/DDBJ whole genome shotgun (WGS) entry which is preliminary data.</text>
</comment>